<dbReference type="GO" id="GO:0043565">
    <property type="term" value="F:sequence-specific DNA binding"/>
    <property type="evidence" value="ECO:0007669"/>
    <property type="project" value="InterPro"/>
</dbReference>
<dbReference type="Proteomes" id="UP000008495">
    <property type="component" value="Unassembled WGS sequence"/>
</dbReference>
<accession>K6W5K5</accession>
<name>K6W5K5_9MICO</name>
<dbReference type="SUPFAM" id="SSF46785">
    <property type="entry name" value="Winged helix' DNA-binding domain"/>
    <property type="match status" value="1"/>
</dbReference>
<feature type="domain" description="Transcription regulator AsnC/Lrp ligand binding" evidence="5">
    <location>
        <begin position="80"/>
        <end position="141"/>
    </location>
</feature>
<dbReference type="OrthoDB" id="9809462at2"/>
<evidence type="ECO:0000313" key="7">
    <source>
        <dbReference type="Proteomes" id="UP000008495"/>
    </source>
</evidence>
<dbReference type="Gene3D" id="1.10.10.10">
    <property type="entry name" value="Winged helix-like DNA-binding domain superfamily/Winged helix DNA-binding domain"/>
    <property type="match status" value="1"/>
</dbReference>
<keyword evidence="2" id="KW-0238">DNA-binding</keyword>
<reference evidence="6 7" key="1">
    <citation type="submission" date="2012-08" db="EMBL/GenBank/DDBJ databases">
        <title>Whole genome shotgun sequence of Austwickia chelonae NBRC 105200.</title>
        <authorList>
            <person name="Yoshida I."/>
            <person name="Hosoyama A."/>
            <person name="Tsuchikane K."/>
            <person name="Katsumata H."/>
            <person name="Ando Y."/>
            <person name="Ohji S."/>
            <person name="Hamada M."/>
            <person name="Tamura T."/>
            <person name="Yamazoe A."/>
            <person name="Yamazaki S."/>
            <person name="Fujita N."/>
        </authorList>
    </citation>
    <scope>NUCLEOTIDE SEQUENCE [LARGE SCALE GENOMIC DNA]</scope>
    <source>
        <strain evidence="6 7">NBRC 105200</strain>
    </source>
</reference>
<dbReference type="AlphaFoldDB" id="K6W5K5"/>
<dbReference type="GO" id="GO:0043200">
    <property type="term" value="P:response to amino acid"/>
    <property type="evidence" value="ECO:0007669"/>
    <property type="project" value="TreeGrafter"/>
</dbReference>
<evidence type="ECO:0000256" key="1">
    <source>
        <dbReference type="ARBA" id="ARBA00023015"/>
    </source>
</evidence>
<protein>
    <submittedName>
        <fullName evidence="6">Putative AsnC family transcriptional regulator</fullName>
    </submittedName>
</protein>
<keyword evidence="1" id="KW-0805">Transcription regulation</keyword>
<dbReference type="InterPro" id="IPR019887">
    <property type="entry name" value="Tscrpt_reg_AsnC/Lrp_C"/>
</dbReference>
<dbReference type="GO" id="GO:0005829">
    <property type="term" value="C:cytosol"/>
    <property type="evidence" value="ECO:0007669"/>
    <property type="project" value="TreeGrafter"/>
</dbReference>
<keyword evidence="7" id="KW-1185">Reference proteome</keyword>
<organism evidence="6 7">
    <name type="scientific">Austwickia chelonae NBRC 105200</name>
    <dbReference type="NCBI Taxonomy" id="1184607"/>
    <lineage>
        <taxon>Bacteria</taxon>
        <taxon>Bacillati</taxon>
        <taxon>Actinomycetota</taxon>
        <taxon>Actinomycetes</taxon>
        <taxon>Micrococcales</taxon>
        <taxon>Dermatophilaceae</taxon>
        <taxon>Austwickia</taxon>
    </lineage>
</organism>
<dbReference type="InterPro" id="IPR019888">
    <property type="entry name" value="Tscrpt_reg_AsnC-like"/>
</dbReference>
<dbReference type="Pfam" id="PF13412">
    <property type="entry name" value="HTH_24"/>
    <property type="match status" value="1"/>
</dbReference>
<gene>
    <name evidence="6" type="ORF">AUCHE_05_00060</name>
</gene>
<dbReference type="eggNOG" id="COG1522">
    <property type="taxonomic scope" value="Bacteria"/>
</dbReference>
<evidence type="ECO:0000256" key="2">
    <source>
        <dbReference type="ARBA" id="ARBA00023125"/>
    </source>
</evidence>
<dbReference type="PANTHER" id="PTHR30154">
    <property type="entry name" value="LEUCINE-RESPONSIVE REGULATORY PROTEIN"/>
    <property type="match status" value="1"/>
</dbReference>
<dbReference type="STRING" id="100225.SAMN05421595_0917"/>
<dbReference type="EMBL" id="BAGZ01000005">
    <property type="protein sequence ID" value="GAB77102.1"/>
    <property type="molecule type" value="Genomic_DNA"/>
</dbReference>
<evidence type="ECO:0000256" key="3">
    <source>
        <dbReference type="ARBA" id="ARBA00023163"/>
    </source>
</evidence>
<sequence length="181" mass="19530">MISGVDQLDARIIDLFTEQPHIGVLGASRALGIARGTVQARLDRLQERGVITSMAPTVDPRALGFPVTAFCSLQIRQTSGQSTVVRHLSQIPEVIETHTITGSFDLFVKAVARSNHDLQRVIDTIVDHDDVQRASTQIALATHIGRRTLPLVHAAAGRHGSHPDLADEPVAPAGKPRTPPR</sequence>
<comment type="caution">
    <text evidence="6">The sequence shown here is derived from an EMBL/GenBank/DDBJ whole genome shotgun (WGS) entry which is preliminary data.</text>
</comment>
<evidence type="ECO:0000259" key="5">
    <source>
        <dbReference type="Pfam" id="PF01037"/>
    </source>
</evidence>
<proteinExistence type="predicted"/>
<dbReference type="Gene3D" id="3.30.70.920">
    <property type="match status" value="1"/>
</dbReference>
<dbReference type="Pfam" id="PF01037">
    <property type="entry name" value="AsnC_trans_reg"/>
    <property type="match status" value="1"/>
</dbReference>
<dbReference type="PRINTS" id="PR00033">
    <property type="entry name" value="HTHASNC"/>
</dbReference>
<dbReference type="RefSeq" id="WP_006501854.1">
    <property type="nucleotide sequence ID" value="NZ_BAGZ01000005.1"/>
</dbReference>
<dbReference type="SUPFAM" id="SSF54909">
    <property type="entry name" value="Dimeric alpha+beta barrel"/>
    <property type="match status" value="1"/>
</dbReference>
<dbReference type="InterPro" id="IPR036388">
    <property type="entry name" value="WH-like_DNA-bd_sf"/>
</dbReference>
<dbReference type="InterPro" id="IPR036390">
    <property type="entry name" value="WH_DNA-bd_sf"/>
</dbReference>
<dbReference type="SMART" id="SM00344">
    <property type="entry name" value="HTH_ASNC"/>
    <property type="match status" value="1"/>
</dbReference>
<evidence type="ECO:0000256" key="4">
    <source>
        <dbReference type="SAM" id="MobiDB-lite"/>
    </source>
</evidence>
<dbReference type="PANTHER" id="PTHR30154:SF34">
    <property type="entry name" value="TRANSCRIPTIONAL REGULATOR AZLB"/>
    <property type="match status" value="1"/>
</dbReference>
<dbReference type="InterPro" id="IPR011008">
    <property type="entry name" value="Dimeric_a/b-barrel"/>
</dbReference>
<keyword evidence="3" id="KW-0804">Transcription</keyword>
<evidence type="ECO:0000313" key="6">
    <source>
        <dbReference type="EMBL" id="GAB77102.1"/>
    </source>
</evidence>
<dbReference type="InterPro" id="IPR000485">
    <property type="entry name" value="AsnC-type_HTH_dom"/>
</dbReference>
<feature type="region of interest" description="Disordered" evidence="4">
    <location>
        <begin position="155"/>
        <end position="181"/>
    </location>
</feature>